<dbReference type="SUPFAM" id="SSF161093">
    <property type="entry name" value="MgtE membrane domain-like"/>
    <property type="match status" value="2"/>
</dbReference>
<dbReference type="GO" id="GO:0005886">
    <property type="term" value="C:plasma membrane"/>
    <property type="evidence" value="ECO:0007669"/>
    <property type="project" value="UniProtKB-SubCell"/>
</dbReference>
<feature type="transmembrane region" description="Helical" evidence="17">
    <location>
        <begin position="241"/>
        <end position="261"/>
    </location>
</feature>
<comment type="function">
    <text evidence="16">Acts as a plasma-membrane magnesium transporter. Can also mediate the transport of other divalent metal cations in an order of Ba(2+) &gt; Ni(2+) &gt; Co(2+) &gt; Fe(2+) &gt; Mn(2+).</text>
</comment>
<comment type="function">
    <text evidence="17">Acts as a magnesium transporter.</text>
</comment>
<evidence type="ECO:0000256" key="7">
    <source>
        <dbReference type="ARBA" id="ARBA00022842"/>
    </source>
</evidence>
<evidence type="ECO:0000256" key="8">
    <source>
        <dbReference type="ARBA" id="ARBA00022989"/>
    </source>
</evidence>
<gene>
    <name evidence="20" type="ORF">MMEN_LOCUS11191</name>
</gene>
<reference evidence="20" key="1">
    <citation type="submission" date="2021-05" db="EMBL/GenBank/DDBJ databases">
        <authorList>
            <person name="Tigano A."/>
        </authorList>
    </citation>
    <scope>NUCLEOTIDE SEQUENCE</scope>
</reference>
<comment type="catalytic activity">
    <reaction evidence="14">
        <text>Co(2+)(in) = Co(2+)(out)</text>
        <dbReference type="Rhea" id="RHEA:28578"/>
        <dbReference type="ChEBI" id="CHEBI:48828"/>
    </reaction>
</comment>
<sequence length="568" mass="61444">MNIQNFGGALGESLGSNLHMNGAGSWWSAFSLKSVPSMHTASVFQTMVPTGYTKLQEERLAMVDLGTKPDTCSLQNGYRQDTSHIESRRILDRTSRSSLTLSDSGDGGYAETEPMLPERRFSHEDAIEDKEEEEEEERLGLDVLNMPKESPLAMALQILVPFLLAGFGTVSAGMVLDIVQHWEAFQYITEIFILVPALLGLKGNLEMTLASRLSTAVNVGKMDSPIEKWNLIIGNLALKQVQATVVGFLAAVAAVVLGWIPEGKFQMSHAVLLCSSSVATAFIASMLQGIIMVGVIVGSKKTGINPDNVATPIAASFGDLITLAILAWISQGLYKCLDSYPYVSSLVCAFFMCLTPLWIVISSKHPASRTLLYSGWEPVITAMVISSIGGLILDKTVTDPNLAGIVVYTPVINGIGGNLVAIQSSRISTYLHLHCAPGEVPDEAKGCYYPCRTFCGTGANHRSAQVLLLLVIPGHLIFLYTIHLMKSGHTTLTPIFMSVYLAAAVLQVLLLLSIADWMVHSMWRSGKDPDSFSIPYLTALGDLLGTALLALSFHFLWLIGDQDSDVGD</sequence>
<keyword evidence="3 17" id="KW-0813">Transport</keyword>
<evidence type="ECO:0000256" key="9">
    <source>
        <dbReference type="ARBA" id="ARBA00023065"/>
    </source>
</evidence>
<comment type="catalytic activity">
    <reaction evidence="11">
        <text>Mg(2+)(in) = Mg(2+)(out)</text>
        <dbReference type="Rhea" id="RHEA:29827"/>
        <dbReference type="ChEBI" id="CHEBI:18420"/>
    </reaction>
</comment>
<dbReference type="PANTHER" id="PTHR16228">
    <property type="entry name" value="DIVALENT CATION TRANSPORTER SOLUTE CARRIER FAMILY 41"/>
    <property type="match status" value="1"/>
</dbReference>
<dbReference type="OrthoDB" id="5791097at2759"/>
<keyword evidence="6" id="KW-0677">Repeat</keyword>
<feature type="domain" description="SLC41A/MgtE integral membrane" evidence="19">
    <location>
        <begin position="195"/>
        <end position="328"/>
    </location>
</feature>
<protein>
    <recommendedName>
        <fullName evidence="17">Solute carrier family 41 member</fullName>
    </recommendedName>
</protein>
<dbReference type="FunFam" id="1.10.357.20:FF:000001">
    <property type="entry name" value="Solute carrier family 41 member 2"/>
    <property type="match status" value="1"/>
</dbReference>
<evidence type="ECO:0000256" key="6">
    <source>
        <dbReference type="ARBA" id="ARBA00022737"/>
    </source>
</evidence>
<accession>A0A8S4BBN7</accession>
<dbReference type="EMBL" id="CAJRST010011113">
    <property type="protein sequence ID" value="CAG5927221.1"/>
    <property type="molecule type" value="Genomic_DNA"/>
</dbReference>
<evidence type="ECO:0000256" key="11">
    <source>
        <dbReference type="ARBA" id="ARBA00034269"/>
    </source>
</evidence>
<evidence type="ECO:0000256" key="18">
    <source>
        <dbReference type="SAM" id="MobiDB-lite"/>
    </source>
</evidence>
<dbReference type="AlphaFoldDB" id="A0A8S4BBN7"/>
<keyword evidence="8 17" id="KW-1133">Transmembrane helix</keyword>
<evidence type="ECO:0000256" key="1">
    <source>
        <dbReference type="ARBA" id="ARBA00004651"/>
    </source>
</evidence>
<keyword evidence="9 17" id="KW-0406">Ion transport</keyword>
<feature type="transmembrane region" description="Helical" evidence="17">
    <location>
        <begin position="495"/>
        <end position="515"/>
    </location>
</feature>
<evidence type="ECO:0000256" key="12">
    <source>
        <dbReference type="ARBA" id="ARBA00036173"/>
    </source>
</evidence>
<keyword evidence="4" id="KW-1003">Cell membrane</keyword>
<proteinExistence type="inferred from homology"/>
<dbReference type="FunFam" id="1.10.357.20:FF:000002">
    <property type="entry name" value="Solute carrier family 41, member 2"/>
    <property type="match status" value="1"/>
</dbReference>
<dbReference type="Pfam" id="PF01769">
    <property type="entry name" value="MgtE"/>
    <property type="match status" value="2"/>
</dbReference>
<feature type="compositionally biased region" description="Basic and acidic residues" evidence="18">
    <location>
        <begin position="85"/>
        <end position="95"/>
    </location>
</feature>
<feature type="domain" description="SLC41A/MgtE integral membrane" evidence="19">
    <location>
        <begin position="409"/>
        <end position="551"/>
    </location>
</feature>
<feature type="transmembrane region" description="Helical" evidence="17">
    <location>
        <begin position="309"/>
        <end position="330"/>
    </location>
</feature>
<evidence type="ECO:0000256" key="3">
    <source>
        <dbReference type="ARBA" id="ARBA00022448"/>
    </source>
</evidence>
<dbReference type="Proteomes" id="UP000677803">
    <property type="component" value="Unassembled WGS sequence"/>
</dbReference>
<keyword evidence="5 17" id="KW-0812">Transmembrane</keyword>
<feature type="transmembrane region" description="Helical" evidence="17">
    <location>
        <begin position="373"/>
        <end position="393"/>
    </location>
</feature>
<evidence type="ECO:0000256" key="14">
    <source>
        <dbReference type="ARBA" id="ARBA00036245"/>
    </source>
</evidence>
<evidence type="ECO:0000313" key="21">
    <source>
        <dbReference type="Proteomes" id="UP000677803"/>
    </source>
</evidence>
<feature type="transmembrane region" description="Helical" evidence="17">
    <location>
        <begin position="342"/>
        <end position="361"/>
    </location>
</feature>
<comment type="similarity">
    <text evidence="2 17">Belongs to the SLC41A transporter family.</text>
</comment>
<dbReference type="InterPro" id="IPR006667">
    <property type="entry name" value="SLC41_membr_dom"/>
</dbReference>
<dbReference type="GO" id="GO:0022890">
    <property type="term" value="F:inorganic cation transmembrane transporter activity"/>
    <property type="evidence" value="ECO:0007669"/>
    <property type="project" value="UniProtKB-UniRule"/>
</dbReference>
<evidence type="ECO:0000256" key="4">
    <source>
        <dbReference type="ARBA" id="ARBA00022475"/>
    </source>
</evidence>
<feature type="transmembrane region" description="Helical" evidence="17">
    <location>
        <begin position="536"/>
        <end position="559"/>
    </location>
</feature>
<dbReference type="GO" id="GO:0030001">
    <property type="term" value="P:metal ion transport"/>
    <property type="evidence" value="ECO:0007669"/>
    <property type="project" value="UniProtKB-UniRule"/>
</dbReference>
<dbReference type="Gene3D" id="1.10.357.20">
    <property type="entry name" value="SLC41 divalent cation transporters, integral membrane domain"/>
    <property type="match status" value="2"/>
</dbReference>
<name>A0A8S4BBN7_9TELE</name>
<evidence type="ECO:0000256" key="16">
    <source>
        <dbReference type="ARBA" id="ARBA00046252"/>
    </source>
</evidence>
<comment type="caution">
    <text evidence="20">The sequence shown here is derived from an EMBL/GenBank/DDBJ whole genome shotgun (WGS) entry which is preliminary data.</text>
</comment>
<dbReference type="InterPro" id="IPR036739">
    <property type="entry name" value="SLC41_membr_dom_sf"/>
</dbReference>
<dbReference type="PANTHER" id="PTHR16228:SF25">
    <property type="entry name" value="SOLUTE CARRIER FAMILY 41 MEMBER 2"/>
    <property type="match status" value="1"/>
</dbReference>
<evidence type="ECO:0000256" key="17">
    <source>
        <dbReference type="RuleBase" id="RU369007"/>
    </source>
</evidence>
<evidence type="ECO:0000256" key="10">
    <source>
        <dbReference type="ARBA" id="ARBA00023136"/>
    </source>
</evidence>
<comment type="subcellular location">
    <subcellularLocation>
        <location evidence="1">Cell membrane</location>
        <topology evidence="1">Multi-pass membrane protein</topology>
    </subcellularLocation>
    <subcellularLocation>
        <location evidence="17">Membrane</location>
        <topology evidence="17">Multi-pass membrane protein</topology>
    </subcellularLocation>
</comment>
<evidence type="ECO:0000256" key="2">
    <source>
        <dbReference type="ARBA" id="ARBA00009749"/>
    </source>
</evidence>
<organism evidence="20 21">
    <name type="scientific">Menidia menidia</name>
    <name type="common">Atlantic silverside</name>
    <dbReference type="NCBI Taxonomy" id="238744"/>
    <lineage>
        <taxon>Eukaryota</taxon>
        <taxon>Metazoa</taxon>
        <taxon>Chordata</taxon>
        <taxon>Craniata</taxon>
        <taxon>Vertebrata</taxon>
        <taxon>Euteleostomi</taxon>
        <taxon>Actinopterygii</taxon>
        <taxon>Neopterygii</taxon>
        <taxon>Teleostei</taxon>
        <taxon>Neoteleostei</taxon>
        <taxon>Acanthomorphata</taxon>
        <taxon>Ovalentaria</taxon>
        <taxon>Atherinomorphae</taxon>
        <taxon>Atheriniformes</taxon>
        <taxon>Atherinopsidae</taxon>
        <taxon>Menidiinae</taxon>
        <taxon>Menidia</taxon>
    </lineage>
</organism>
<evidence type="ECO:0000313" key="20">
    <source>
        <dbReference type="EMBL" id="CAG5927221.1"/>
    </source>
</evidence>
<feature type="transmembrane region" description="Helical" evidence="17">
    <location>
        <begin position="466"/>
        <end position="483"/>
    </location>
</feature>
<comment type="catalytic activity">
    <reaction evidence="15">
        <text>Ni(2+)(in) = Ni(2+)(out)</text>
        <dbReference type="Rhea" id="RHEA:29831"/>
        <dbReference type="ChEBI" id="CHEBI:49786"/>
    </reaction>
</comment>
<feature type="transmembrane region" description="Helical" evidence="17">
    <location>
        <begin position="152"/>
        <end position="172"/>
    </location>
</feature>
<keyword evidence="21" id="KW-1185">Reference proteome</keyword>
<comment type="catalytic activity">
    <reaction evidence="12">
        <text>Mn(2+)(in) = Mn(2+)(out)</text>
        <dbReference type="Rhea" id="RHEA:28699"/>
        <dbReference type="ChEBI" id="CHEBI:29035"/>
    </reaction>
</comment>
<feature type="transmembrane region" description="Helical" evidence="17">
    <location>
        <begin position="405"/>
        <end position="422"/>
    </location>
</feature>
<dbReference type="GO" id="GO:0008324">
    <property type="term" value="F:monoatomic cation transmembrane transporter activity"/>
    <property type="evidence" value="ECO:0007669"/>
    <property type="project" value="UniProtKB-UniRule"/>
</dbReference>
<feature type="region of interest" description="Disordered" evidence="18">
    <location>
        <begin position="85"/>
        <end position="118"/>
    </location>
</feature>
<comment type="catalytic activity">
    <reaction evidence="13">
        <text>Fe(2+)(in) = Fe(2+)(out)</text>
        <dbReference type="Rhea" id="RHEA:28486"/>
        <dbReference type="ChEBI" id="CHEBI:29033"/>
    </reaction>
</comment>
<evidence type="ECO:0000256" key="5">
    <source>
        <dbReference type="ARBA" id="ARBA00022692"/>
    </source>
</evidence>
<evidence type="ECO:0000256" key="15">
    <source>
        <dbReference type="ARBA" id="ARBA00036293"/>
    </source>
</evidence>
<keyword evidence="10 17" id="KW-0472">Membrane</keyword>
<dbReference type="InterPro" id="IPR045349">
    <property type="entry name" value="SLC41A1-3"/>
</dbReference>
<evidence type="ECO:0000256" key="13">
    <source>
        <dbReference type="ARBA" id="ARBA00036243"/>
    </source>
</evidence>
<evidence type="ECO:0000259" key="19">
    <source>
        <dbReference type="Pfam" id="PF01769"/>
    </source>
</evidence>
<feature type="transmembrane region" description="Helical" evidence="17">
    <location>
        <begin position="267"/>
        <end position="297"/>
    </location>
</feature>
<keyword evidence="7 17" id="KW-0460">Magnesium</keyword>